<keyword evidence="3 9" id="KW-0227">DNA damage</keyword>
<dbReference type="InterPro" id="IPR037235">
    <property type="entry name" value="TRCF-like_C_D7"/>
</dbReference>
<dbReference type="InterPro" id="IPR001650">
    <property type="entry name" value="Helicase_C-like"/>
</dbReference>
<dbReference type="CDD" id="cd17991">
    <property type="entry name" value="DEXHc_TRCF"/>
    <property type="match status" value="1"/>
</dbReference>
<dbReference type="SMART" id="SM00490">
    <property type="entry name" value="HELICc"/>
    <property type="match status" value="1"/>
</dbReference>
<dbReference type="Gene3D" id="3.40.50.300">
    <property type="entry name" value="P-loop containing nucleotide triphosphate hydrolases"/>
    <property type="match status" value="2"/>
</dbReference>
<dbReference type="EMBL" id="JAGGLT010000019">
    <property type="protein sequence ID" value="MBP2072337.1"/>
    <property type="molecule type" value="Genomic_DNA"/>
</dbReference>
<keyword evidence="7 9" id="KW-0238">DNA-binding</keyword>
<dbReference type="Gene3D" id="3.30.2060.10">
    <property type="entry name" value="Penicillin-binding protein 1b domain"/>
    <property type="match status" value="1"/>
</dbReference>
<evidence type="ECO:0000256" key="7">
    <source>
        <dbReference type="ARBA" id="ARBA00023125"/>
    </source>
</evidence>
<dbReference type="HAMAP" id="MF_00969">
    <property type="entry name" value="TRCF"/>
    <property type="match status" value="1"/>
</dbReference>
<keyword evidence="13" id="KW-1185">Reference proteome</keyword>
<dbReference type="SMART" id="SM00982">
    <property type="entry name" value="TRCF"/>
    <property type="match status" value="1"/>
</dbReference>
<evidence type="ECO:0000256" key="3">
    <source>
        <dbReference type="ARBA" id="ARBA00022763"/>
    </source>
</evidence>
<dbReference type="SUPFAM" id="SSF52540">
    <property type="entry name" value="P-loop containing nucleoside triphosphate hydrolases"/>
    <property type="match status" value="4"/>
</dbReference>
<evidence type="ECO:0000259" key="10">
    <source>
        <dbReference type="PROSITE" id="PS51192"/>
    </source>
</evidence>
<name>A0ABS4NH27_9THEO</name>
<dbReference type="EC" id="3.6.4.-" evidence="9"/>
<evidence type="ECO:0000256" key="5">
    <source>
        <dbReference type="ARBA" id="ARBA00022806"/>
    </source>
</evidence>
<dbReference type="InterPro" id="IPR014001">
    <property type="entry name" value="Helicase_ATP-bd"/>
</dbReference>
<dbReference type="Pfam" id="PF00271">
    <property type="entry name" value="Helicase_C"/>
    <property type="match status" value="1"/>
</dbReference>
<comment type="subcellular location">
    <subcellularLocation>
        <location evidence="9">Cytoplasm</location>
    </subcellularLocation>
</comment>
<proteinExistence type="inferred from homology"/>
<sequence length="1169" mass="133996">MIVLFVKPIENLKEIAEVDEAIEKDRMPLLIYGLTDSQKAHIAHYIIKKLNKKVLFITYDDVKARTIYEDLSSFLNGDAYLMPSRDALFYKVDASSLDLIGKRLIAVKKIIDDKPSAFVTSIDGVMNKVVSKDIFSRYRRKYKVGDIIDLDELSSSLVTMGYERVPMVEGKGQFSIRGGIIDFFSPMEDEGFRIELFDDVIDSIRSFDVFTQRSLNNLSEVELFPAREFILEDENIKNGMENLSRNVNSYVSKIKETHSGRAEKIKKKFDEIMENISETKSVPNIGELISFFYDRLYSIVDYFDDAFVILDENVRVKERASNILTEFNENFKSLLLSGEVLPEQSNLLFSYDDILKKLSGKSLILMNTIVKSDANIEVRSIVNFVSRSMHPFHGKIELLVDDLKFYRKSGYKVVMLSSNLERGRMLRDSLISYGLDVPIVDDEEYNIPDGGILIYPGTVSKGFEYVDAKFALISDVEIFGQSRKPRKSFKVKNGNRIKNFTELTVGSYVVHVNYGIGKYEGIEEITFDGVTKDYLKIKYAGDDKLFIPVDQLDLIQKYIGPEDKPPKLNKLGGNEWSKLKKKAKKAVEDLAKDLIKLYAKRQTMKGYAFSKDTPWQKDFEERFPYEETEDQLRCIEEIKKDMESDKPMDRLLCGDVGYGKTEVALRAAFKAVADGKQVAFLCPTTILAEQHYNNFVQRFKDFPVKIEMLSRFRSYKEQSQIIKSLAEGTIDILVGTHKILQNDVKFKDLGLLIIDEEQRFGVKHKEKIKKLKENIDVLSLSATPIPRTLHMSLIGIRDMSVIENPPEDRYPVQTYVVEFNEDLIRDAILRELGRGGQVYFVYNRIEGIERMASIIKELVPNARVAVAHGQMEEGRLENIMIGFLNGDYDILVCTTIIETGLDIPNVNTIIVYDSDRMGLSQLYQLRGRVGRSNRLAYAYFTYRKDKVITEVAEKRLEAIKEFTEFGSGFKIAMRDLEIRGAGNLLGAEQHGHIDAIGYDMYLRLLDEAIKGLKGEVEDEKPNTTIDIKVSAYIDKEYIEDENQRLEMYKKISSIENEKDVEDIKDELIDRFKEYPKAVEALIDVAYLKALARDANILEISERGTSIILKFKDSKSINSGIVDTLVNEFRGRIMFSGQVPPYITYKYNKKENVLKELINLVNKIKCLQIN</sequence>
<dbReference type="SUPFAM" id="SSF141259">
    <property type="entry name" value="CarD-like"/>
    <property type="match status" value="1"/>
</dbReference>
<feature type="domain" description="Helicase ATP-binding" evidence="10">
    <location>
        <begin position="641"/>
        <end position="802"/>
    </location>
</feature>
<keyword evidence="4 9" id="KW-0378">Hydrolase</keyword>
<comment type="caution">
    <text evidence="12">The sequence shown here is derived from an EMBL/GenBank/DDBJ whole genome shotgun (WGS) entry which is preliminary data.</text>
</comment>
<dbReference type="Gene3D" id="2.40.10.170">
    <property type="match status" value="1"/>
</dbReference>
<dbReference type="Pfam" id="PF17757">
    <property type="entry name" value="UvrB_inter"/>
    <property type="match status" value="1"/>
</dbReference>
<dbReference type="InterPro" id="IPR005118">
    <property type="entry name" value="TRCF_C"/>
</dbReference>
<protein>
    <recommendedName>
        <fullName evidence="9">Transcription-repair-coupling factor</fullName>
        <shortName evidence="9">TRCF</shortName>
        <ecNumber evidence="9">3.6.4.-</ecNumber>
    </recommendedName>
</protein>
<dbReference type="PANTHER" id="PTHR47964">
    <property type="entry name" value="ATP-DEPENDENT DNA HELICASE HOMOLOG RECG, CHLOROPLASTIC"/>
    <property type="match status" value="1"/>
</dbReference>
<dbReference type="InterPro" id="IPR027417">
    <property type="entry name" value="P-loop_NTPase"/>
</dbReference>
<dbReference type="GO" id="GO:0016787">
    <property type="term" value="F:hydrolase activity"/>
    <property type="evidence" value="ECO:0007669"/>
    <property type="project" value="UniProtKB-KW"/>
</dbReference>
<gene>
    <name evidence="9" type="primary">mfd</name>
    <name evidence="12" type="ORF">J2Z80_001868</name>
</gene>
<dbReference type="InterPro" id="IPR004576">
    <property type="entry name" value="Mfd"/>
</dbReference>
<dbReference type="SMART" id="SM00487">
    <property type="entry name" value="DEXDc"/>
    <property type="match status" value="1"/>
</dbReference>
<dbReference type="InterPro" id="IPR041471">
    <property type="entry name" value="UvrB_inter"/>
</dbReference>
<evidence type="ECO:0000313" key="12">
    <source>
        <dbReference type="EMBL" id="MBP2072337.1"/>
    </source>
</evidence>
<dbReference type="PROSITE" id="PS51192">
    <property type="entry name" value="HELICASE_ATP_BIND_1"/>
    <property type="match status" value="1"/>
</dbReference>
<dbReference type="InterPro" id="IPR047112">
    <property type="entry name" value="RecG/Mfd"/>
</dbReference>
<evidence type="ECO:0000259" key="11">
    <source>
        <dbReference type="PROSITE" id="PS51194"/>
    </source>
</evidence>
<dbReference type="Pfam" id="PF02559">
    <property type="entry name" value="CarD_TRCF_RID"/>
    <property type="match status" value="1"/>
</dbReference>
<dbReference type="Pfam" id="PF03461">
    <property type="entry name" value="TRCF"/>
    <property type="match status" value="1"/>
</dbReference>
<dbReference type="InterPro" id="IPR036101">
    <property type="entry name" value="CarD-like/TRCF_RID_sf"/>
</dbReference>
<dbReference type="SUPFAM" id="SSF143517">
    <property type="entry name" value="TRCF domain-like"/>
    <property type="match status" value="1"/>
</dbReference>
<keyword evidence="2 9" id="KW-0547">Nucleotide-binding</keyword>
<accession>A0ABS4NH27</accession>
<keyword evidence="1 9" id="KW-0963">Cytoplasm</keyword>
<dbReference type="PANTHER" id="PTHR47964:SF1">
    <property type="entry name" value="ATP-DEPENDENT DNA HELICASE HOMOLOG RECG, CHLOROPLASTIC"/>
    <property type="match status" value="1"/>
</dbReference>
<evidence type="ECO:0000256" key="2">
    <source>
        <dbReference type="ARBA" id="ARBA00022741"/>
    </source>
</evidence>
<organism evidence="12 13">
    <name type="scientific">Thermoanaerobacterium butyriciformans</name>
    <dbReference type="NCBI Taxonomy" id="1702242"/>
    <lineage>
        <taxon>Bacteria</taxon>
        <taxon>Bacillati</taxon>
        <taxon>Bacillota</taxon>
        <taxon>Clostridia</taxon>
        <taxon>Thermoanaerobacterales</taxon>
        <taxon>Thermoanaerobacteraceae</taxon>
        <taxon>Thermoanaerobacterium</taxon>
    </lineage>
</organism>
<dbReference type="Gene3D" id="3.90.1150.50">
    <property type="entry name" value="Transcription-repair-coupling factor, D7 domain"/>
    <property type="match status" value="1"/>
</dbReference>
<keyword evidence="6 9" id="KW-0067">ATP-binding</keyword>
<dbReference type="InterPro" id="IPR003711">
    <property type="entry name" value="CarD-like/TRCF_RID"/>
</dbReference>
<reference evidence="12" key="1">
    <citation type="submission" date="2021-03" db="EMBL/GenBank/DDBJ databases">
        <title>Genomic Encyclopedia of Type Strains, Phase IV (KMG-IV): sequencing the most valuable type-strain genomes for metagenomic binning, comparative biology and taxonomic classification.</title>
        <authorList>
            <person name="Goeker M."/>
        </authorList>
    </citation>
    <scope>NUCLEOTIDE SEQUENCE</scope>
    <source>
        <strain evidence="12">DSM 101588</strain>
    </source>
</reference>
<evidence type="ECO:0000256" key="9">
    <source>
        <dbReference type="HAMAP-Rule" id="MF_00969"/>
    </source>
</evidence>
<dbReference type="PROSITE" id="PS51194">
    <property type="entry name" value="HELICASE_CTER"/>
    <property type="match status" value="1"/>
</dbReference>
<keyword evidence="8 9" id="KW-0234">DNA repair</keyword>
<evidence type="ECO:0000256" key="4">
    <source>
        <dbReference type="ARBA" id="ARBA00022801"/>
    </source>
</evidence>
<dbReference type="Pfam" id="PF00270">
    <property type="entry name" value="DEAD"/>
    <property type="match status" value="1"/>
</dbReference>
<keyword evidence="5 12" id="KW-0347">Helicase</keyword>
<comment type="similarity">
    <text evidence="9">In the N-terminal section; belongs to the UvrB family.</text>
</comment>
<evidence type="ECO:0000256" key="1">
    <source>
        <dbReference type="ARBA" id="ARBA00022490"/>
    </source>
</evidence>
<dbReference type="InterPro" id="IPR011545">
    <property type="entry name" value="DEAD/DEAH_box_helicase_dom"/>
</dbReference>
<dbReference type="NCBIfam" id="TIGR00580">
    <property type="entry name" value="mfd"/>
    <property type="match status" value="1"/>
</dbReference>
<evidence type="ECO:0000313" key="13">
    <source>
        <dbReference type="Proteomes" id="UP001166402"/>
    </source>
</evidence>
<dbReference type="SMART" id="SM01058">
    <property type="entry name" value="CarD_TRCF"/>
    <property type="match status" value="1"/>
</dbReference>
<evidence type="ECO:0000256" key="8">
    <source>
        <dbReference type="ARBA" id="ARBA00023204"/>
    </source>
</evidence>
<evidence type="ECO:0000256" key="6">
    <source>
        <dbReference type="ARBA" id="ARBA00022840"/>
    </source>
</evidence>
<comment type="similarity">
    <text evidence="9">In the C-terminal section; belongs to the helicase family. RecG subfamily.</text>
</comment>
<feature type="domain" description="Helicase C-terminal" evidence="11">
    <location>
        <begin position="811"/>
        <end position="977"/>
    </location>
</feature>
<comment type="function">
    <text evidence="9">Couples transcription and DNA repair by recognizing RNA polymerase (RNAP) stalled at DNA lesions. Mediates ATP-dependent release of RNAP and its truncated transcript from the DNA, and recruitment of nucleotide excision repair machinery to the damaged site.</text>
</comment>
<dbReference type="Gene3D" id="3.40.50.11180">
    <property type="match status" value="1"/>
</dbReference>
<dbReference type="GO" id="GO:0004386">
    <property type="term" value="F:helicase activity"/>
    <property type="evidence" value="ECO:0007669"/>
    <property type="project" value="UniProtKB-KW"/>
</dbReference>
<dbReference type="Proteomes" id="UP001166402">
    <property type="component" value="Unassembled WGS sequence"/>
</dbReference>